<dbReference type="AlphaFoldDB" id="A0A1H4KQ06"/>
<evidence type="ECO:0000256" key="1">
    <source>
        <dbReference type="SAM" id="Phobius"/>
    </source>
</evidence>
<dbReference type="EMBL" id="FNRY01000001">
    <property type="protein sequence ID" value="SEB60604.1"/>
    <property type="molecule type" value="Genomic_DNA"/>
</dbReference>
<dbReference type="RefSeq" id="WP_091181482.1">
    <property type="nucleotide sequence ID" value="NZ_FNRY01000001.1"/>
</dbReference>
<feature type="transmembrane region" description="Helical" evidence="1">
    <location>
        <begin position="130"/>
        <end position="150"/>
    </location>
</feature>
<keyword evidence="1" id="KW-1133">Transmembrane helix</keyword>
<keyword evidence="1" id="KW-0472">Membrane</keyword>
<keyword evidence="3" id="KW-1185">Reference proteome</keyword>
<accession>A0A1H4KQ06</accession>
<evidence type="ECO:0000313" key="3">
    <source>
        <dbReference type="Proteomes" id="UP000199183"/>
    </source>
</evidence>
<dbReference type="Proteomes" id="UP000199183">
    <property type="component" value="Unassembled WGS sequence"/>
</dbReference>
<feature type="transmembrane region" description="Helical" evidence="1">
    <location>
        <begin position="18"/>
        <end position="38"/>
    </location>
</feature>
<feature type="transmembrane region" description="Helical" evidence="1">
    <location>
        <begin position="50"/>
        <end position="71"/>
    </location>
</feature>
<organism evidence="2 3">
    <name type="scientific">Paramicrobacterium humi</name>
    <dbReference type="NCBI Taxonomy" id="640635"/>
    <lineage>
        <taxon>Bacteria</taxon>
        <taxon>Bacillati</taxon>
        <taxon>Actinomycetota</taxon>
        <taxon>Actinomycetes</taxon>
        <taxon>Micrococcales</taxon>
        <taxon>Microbacteriaceae</taxon>
        <taxon>Paramicrobacterium</taxon>
    </lineage>
</organism>
<keyword evidence="1" id="KW-0812">Transmembrane</keyword>
<name>A0A1H4KQ06_9MICO</name>
<dbReference type="STRING" id="640635.SAMN04489806_1261"/>
<gene>
    <name evidence="2" type="ORF">SAMN04489806_1261</name>
</gene>
<sequence length="151" mass="16820">MTHSAQAFYQRQAARANVIFFACWLPFGLALIVAGVWVATQLGEAVMIPVGAWFALLGCYFLEMYGTVWWYRRQLHWLATDEKSAATEPYSAGQLNDLRVEWQPWRMPVPTGIVGDVALKMPVVRAVNATSWWLIAAGVLCGIAAVILAFE</sequence>
<proteinExistence type="predicted"/>
<evidence type="ECO:0000313" key="2">
    <source>
        <dbReference type="EMBL" id="SEB60604.1"/>
    </source>
</evidence>
<reference evidence="2 3" key="1">
    <citation type="submission" date="2016-10" db="EMBL/GenBank/DDBJ databases">
        <authorList>
            <person name="de Groot N.N."/>
        </authorList>
    </citation>
    <scope>NUCLEOTIDE SEQUENCE [LARGE SCALE GENOMIC DNA]</scope>
    <source>
        <strain evidence="2 3">DSM 21799</strain>
    </source>
</reference>
<protein>
    <submittedName>
        <fullName evidence="2">Uncharacterized protein</fullName>
    </submittedName>
</protein>
<dbReference type="OrthoDB" id="9919973at2"/>